<evidence type="ECO:0000313" key="2">
    <source>
        <dbReference type="Proteomes" id="UP000824533"/>
    </source>
</evidence>
<dbReference type="EMBL" id="CM034415">
    <property type="protein sequence ID" value="KAJ0169979.1"/>
    <property type="molecule type" value="Genomic_DNA"/>
</dbReference>
<evidence type="ECO:0000313" key="1">
    <source>
        <dbReference type="EMBL" id="KAJ0169979.1"/>
    </source>
</evidence>
<organism evidence="1 2">
    <name type="scientific">Dendrolimus kikuchii</name>
    <dbReference type="NCBI Taxonomy" id="765133"/>
    <lineage>
        <taxon>Eukaryota</taxon>
        <taxon>Metazoa</taxon>
        <taxon>Ecdysozoa</taxon>
        <taxon>Arthropoda</taxon>
        <taxon>Hexapoda</taxon>
        <taxon>Insecta</taxon>
        <taxon>Pterygota</taxon>
        <taxon>Neoptera</taxon>
        <taxon>Endopterygota</taxon>
        <taxon>Lepidoptera</taxon>
        <taxon>Glossata</taxon>
        <taxon>Ditrysia</taxon>
        <taxon>Bombycoidea</taxon>
        <taxon>Lasiocampidae</taxon>
        <taxon>Dendrolimus</taxon>
    </lineage>
</organism>
<protein>
    <submittedName>
        <fullName evidence="1">Uncharacterized protein</fullName>
    </submittedName>
</protein>
<comment type="caution">
    <text evidence="1">The sequence shown here is derived from an EMBL/GenBank/DDBJ whole genome shotgun (WGS) entry which is preliminary data.</text>
</comment>
<proteinExistence type="predicted"/>
<name>A0ACC1CEG5_9NEOP</name>
<dbReference type="Proteomes" id="UP000824533">
    <property type="component" value="Linkage Group LG29"/>
</dbReference>
<accession>A0ACC1CEG5</accession>
<gene>
    <name evidence="1" type="ORF">K1T71_014585</name>
</gene>
<reference evidence="1 2" key="1">
    <citation type="journal article" date="2021" name="Front. Genet.">
        <title>Chromosome-Level Genome Assembly Reveals Significant Gene Expansion in the Toll and IMD Signaling Pathways of Dendrolimus kikuchii.</title>
        <authorList>
            <person name="Zhou J."/>
            <person name="Wu P."/>
            <person name="Xiong Z."/>
            <person name="Liu N."/>
            <person name="Zhao N."/>
            <person name="Ji M."/>
            <person name="Qiu Y."/>
            <person name="Yang B."/>
        </authorList>
    </citation>
    <scope>NUCLEOTIDE SEQUENCE [LARGE SCALE GENOMIC DNA]</scope>
    <source>
        <strain evidence="1">Ann1</strain>
    </source>
</reference>
<keyword evidence="2" id="KW-1185">Reference proteome</keyword>
<sequence>MEDLALHHFLMGLHPRVSTIVRCRSPKNLNEAINFALSEEKIQQSFYKSTSSHVKPNQFVPNRNIVNKNYPRQVNNANYYNQNTSSSRNIPFCRYCKKAGHFLENCKLREFNNNKRNSGGFNPFTPIQPSTSTFKPNPRVNHIEEESRDEVDNNNENLNY</sequence>